<keyword evidence="2 6" id="KW-0812">Transmembrane</keyword>
<dbReference type="AlphaFoldDB" id="A0AAE0GNY7"/>
<feature type="region of interest" description="Disordered" evidence="5">
    <location>
        <begin position="817"/>
        <end position="842"/>
    </location>
</feature>
<protein>
    <recommendedName>
        <fullName evidence="7">Polycystin cation channel PKD1/PKD2 domain-containing protein</fullName>
    </recommendedName>
</protein>
<feature type="domain" description="Polycystin cation channel PKD1/PKD2" evidence="7">
    <location>
        <begin position="569"/>
        <end position="689"/>
    </location>
</feature>
<evidence type="ECO:0000256" key="6">
    <source>
        <dbReference type="SAM" id="Phobius"/>
    </source>
</evidence>
<feature type="compositionally biased region" description="Basic and acidic residues" evidence="5">
    <location>
        <begin position="65"/>
        <end position="75"/>
    </location>
</feature>
<evidence type="ECO:0000256" key="2">
    <source>
        <dbReference type="ARBA" id="ARBA00022692"/>
    </source>
</evidence>
<proteinExistence type="predicted"/>
<reference evidence="8 9" key="1">
    <citation type="journal article" date="2015" name="Genome Biol. Evol.">
        <title>Comparative Genomics of a Bacterivorous Green Alga Reveals Evolutionary Causalities and Consequences of Phago-Mixotrophic Mode of Nutrition.</title>
        <authorList>
            <person name="Burns J.A."/>
            <person name="Paasch A."/>
            <person name="Narechania A."/>
            <person name="Kim E."/>
        </authorList>
    </citation>
    <scope>NUCLEOTIDE SEQUENCE [LARGE SCALE GENOMIC DNA]</scope>
    <source>
        <strain evidence="8 9">PLY_AMNH</strain>
    </source>
</reference>
<feature type="transmembrane region" description="Helical" evidence="6">
    <location>
        <begin position="665"/>
        <end position="686"/>
    </location>
</feature>
<evidence type="ECO:0000256" key="4">
    <source>
        <dbReference type="ARBA" id="ARBA00023136"/>
    </source>
</evidence>
<evidence type="ECO:0000313" key="8">
    <source>
        <dbReference type="EMBL" id="KAK3281363.1"/>
    </source>
</evidence>
<comment type="caution">
    <text evidence="8">The sequence shown here is derived from an EMBL/GenBank/DDBJ whole genome shotgun (WGS) entry which is preliminary data.</text>
</comment>
<dbReference type="Pfam" id="PF08016">
    <property type="entry name" value="PKD_channel"/>
    <property type="match status" value="1"/>
</dbReference>
<sequence length="967" mass="107902">MDSSTDEMRQDAQRSADAAAAKLVEAAPESTVSEDPWCSSPGDASNQFWFSLPFAISEEVQAESAEEHSAGERRLLARGGGSSGSSSSPSSKSSSSTRGNGGGGSKSEDLGDEEALQIALLQDNAEVIAFQGLRRMAIRNQARARLEPLPSACCAQPLGLAGGAPGSELRTAPYDPTGKLRMPRCGARGLKRPPPPRNQDLPRKRPGRGRLRYRRLHALLPGARPALSRVCAERLLHAEACPSEAEQVISGMLMMAWRRKGISCTDRFNHLQLGQWSNECYLGAYNSEPYGADPIFAAGRSLFDERLERFMEEYYDPSTVDTRNGKNIPRPFNPRTVDGIAKPFLASVYIKANLSGFRAMQLTDLLSEAMYLDQTSSELFAVLPLYNPNVDLVSYITISFVRLSGGQWEVSSSVTRSRGLPDTTLAFALLNILWVGMVAMRWRSKCRKLMIRIFALKRRFTWATAVKMFATSSAMWSTLQMLAIAVYALALIMEAFYFDISDDYDVYNDDYTAINYLLPKKQPATSEEEEKLLWMREDNMTGFEQLLADLANLGNINNLYNVYYGLQSLCFLGLILEFVSHIDFQKRLGLVADTLKSAKMELLHLLAVLQFLVLYLAALMTVIRGDQCYDYSTIGQSINTIGMAVVSGDLVRCEEVSMRLSSNSVLPMLVMLLMQFLLMQFLLAILGDNMGGTEQDNQERDATPSPIDQLYDICSSAVLREARGQPGYRTLLSVLEPYWEHLHKKQRERRKRGSFFDSASRYVGKAVSAARRSRLGMVSSKRERQASSLELSDGTRHRYHEIATAIIGLVQPSSESNSVADTFSQQGRKTRRDRRHLMQETSTPAEELEVMVQKAMTRCRGIERKSESDPVEAERRTSKKRKKKAFFLKTAHLYVYLKSTSQFVEEGHKWRVDRLCSMVAEDDVDLFITSRGPRCEQAGEMGLIPENRTESQGEGGEGVHVGSAELA</sequence>
<feature type="compositionally biased region" description="Basic and acidic residues" evidence="5">
    <location>
        <begin position="1"/>
        <end position="14"/>
    </location>
</feature>
<feature type="compositionally biased region" description="Low complexity" evidence="5">
    <location>
        <begin position="84"/>
        <end position="98"/>
    </location>
</feature>
<dbReference type="EMBL" id="LGRX02003871">
    <property type="protein sequence ID" value="KAK3281363.1"/>
    <property type="molecule type" value="Genomic_DNA"/>
</dbReference>
<feature type="compositionally biased region" description="Polar residues" evidence="5">
    <location>
        <begin position="817"/>
        <end position="827"/>
    </location>
</feature>
<keyword evidence="4 6" id="KW-0472">Membrane</keyword>
<evidence type="ECO:0000259" key="7">
    <source>
        <dbReference type="Pfam" id="PF08016"/>
    </source>
</evidence>
<dbReference type="PANTHER" id="PTHR10877">
    <property type="entry name" value="POLYCYSTIN FAMILY MEMBER"/>
    <property type="match status" value="1"/>
</dbReference>
<dbReference type="InterPro" id="IPR013122">
    <property type="entry name" value="PKD1_2_channel"/>
</dbReference>
<evidence type="ECO:0000313" key="9">
    <source>
        <dbReference type="Proteomes" id="UP001190700"/>
    </source>
</evidence>
<feature type="compositionally biased region" description="Low complexity" evidence="5">
    <location>
        <begin position="15"/>
        <end position="27"/>
    </location>
</feature>
<feature type="transmembrane region" description="Helical" evidence="6">
    <location>
        <begin position="562"/>
        <end position="582"/>
    </location>
</feature>
<feature type="region of interest" description="Disordered" evidence="5">
    <location>
        <begin position="164"/>
        <end position="207"/>
    </location>
</feature>
<dbReference type="Proteomes" id="UP001190700">
    <property type="component" value="Unassembled WGS sequence"/>
</dbReference>
<organism evidence="8 9">
    <name type="scientific">Cymbomonas tetramitiformis</name>
    <dbReference type="NCBI Taxonomy" id="36881"/>
    <lineage>
        <taxon>Eukaryota</taxon>
        <taxon>Viridiplantae</taxon>
        <taxon>Chlorophyta</taxon>
        <taxon>Pyramimonadophyceae</taxon>
        <taxon>Pyramimonadales</taxon>
        <taxon>Pyramimonadaceae</taxon>
        <taxon>Cymbomonas</taxon>
    </lineage>
</organism>
<evidence type="ECO:0000256" key="3">
    <source>
        <dbReference type="ARBA" id="ARBA00022989"/>
    </source>
</evidence>
<feature type="transmembrane region" description="Helical" evidence="6">
    <location>
        <begin position="425"/>
        <end position="442"/>
    </location>
</feature>
<accession>A0AAE0GNY7</accession>
<comment type="subcellular location">
    <subcellularLocation>
        <location evidence="1">Membrane</location>
        <topology evidence="1">Multi-pass membrane protein</topology>
    </subcellularLocation>
</comment>
<name>A0AAE0GNY7_9CHLO</name>
<feature type="transmembrane region" description="Helical" evidence="6">
    <location>
        <begin position="602"/>
        <end position="623"/>
    </location>
</feature>
<dbReference type="GO" id="GO:0016020">
    <property type="term" value="C:membrane"/>
    <property type="evidence" value="ECO:0007669"/>
    <property type="project" value="UniProtKB-SubCell"/>
</dbReference>
<feature type="region of interest" description="Disordered" evidence="5">
    <location>
        <begin position="946"/>
        <end position="967"/>
    </location>
</feature>
<evidence type="ECO:0000256" key="5">
    <source>
        <dbReference type="SAM" id="MobiDB-lite"/>
    </source>
</evidence>
<dbReference type="InterPro" id="IPR051223">
    <property type="entry name" value="Polycystin"/>
</dbReference>
<feature type="transmembrane region" description="Helical" evidence="6">
    <location>
        <begin position="476"/>
        <end position="498"/>
    </location>
</feature>
<keyword evidence="3 6" id="KW-1133">Transmembrane helix</keyword>
<feature type="region of interest" description="Disordered" evidence="5">
    <location>
        <begin position="1"/>
        <end position="40"/>
    </location>
</feature>
<keyword evidence="9" id="KW-1185">Reference proteome</keyword>
<gene>
    <name evidence="8" type="ORF">CYMTET_10850</name>
</gene>
<evidence type="ECO:0000256" key="1">
    <source>
        <dbReference type="ARBA" id="ARBA00004141"/>
    </source>
</evidence>
<feature type="region of interest" description="Disordered" evidence="5">
    <location>
        <begin position="60"/>
        <end position="110"/>
    </location>
</feature>
<dbReference type="PANTHER" id="PTHR10877:SF183">
    <property type="entry name" value="AT14535P-RELATED"/>
    <property type="match status" value="1"/>
</dbReference>